<reference evidence="9" key="1">
    <citation type="journal article" date="2019" name="Int. J. Syst. Evol. Microbiol.">
        <title>The Global Catalogue of Microorganisms (GCM) 10K type strain sequencing project: providing services to taxonomists for standard genome sequencing and annotation.</title>
        <authorList>
            <consortium name="The Broad Institute Genomics Platform"/>
            <consortium name="The Broad Institute Genome Sequencing Center for Infectious Disease"/>
            <person name="Wu L."/>
            <person name="Ma J."/>
        </authorList>
    </citation>
    <scope>NUCLEOTIDE SEQUENCE [LARGE SCALE GENOMIC DNA]</scope>
    <source>
        <strain evidence="9">TISTR 2466</strain>
    </source>
</reference>
<organism evidence="8 9">
    <name type="scientific">Sporolactobacillus shoreicorticis</name>
    <dbReference type="NCBI Taxonomy" id="1923877"/>
    <lineage>
        <taxon>Bacteria</taxon>
        <taxon>Bacillati</taxon>
        <taxon>Bacillota</taxon>
        <taxon>Bacilli</taxon>
        <taxon>Bacillales</taxon>
        <taxon>Sporolactobacillaceae</taxon>
        <taxon>Sporolactobacillus</taxon>
    </lineage>
</organism>
<proteinExistence type="inferred from homology"/>
<dbReference type="SUPFAM" id="SSF103481">
    <property type="entry name" value="Multidrug resistance efflux transporter EmrE"/>
    <property type="match status" value="2"/>
</dbReference>
<dbReference type="InterPro" id="IPR010651">
    <property type="entry name" value="Sugar_transport"/>
</dbReference>
<comment type="caution">
    <text evidence="8">The sequence shown here is derived from an EMBL/GenBank/DDBJ whole genome shotgun (WGS) entry which is preliminary data.</text>
</comment>
<keyword evidence="9" id="KW-1185">Reference proteome</keyword>
<comment type="subcellular location">
    <subcellularLocation>
        <location evidence="1">Endomembrane system</location>
        <topology evidence="1">Multi-pass membrane protein</topology>
    </subcellularLocation>
</comment>
<dbReference type="PANTHER" id="PTHR16119:SF17">
    <property type="entry name" value="TRANSMEMBRANE PROTEIN 144"/>
    <property type="match status" value="1"/>
</dbReference>
<evidence type="ECO:0000256" key="6">
    <source>
        <dbReference type="ARBA" id="ARBA00023136"/>
    </source>
</evidence>
<keyword evidence="3 8" id="KW-0813">Transport</keyword>
<feature type="transmembrane region" description="Helical" evidence="7">
    <location>
        <begin position="35"/>
        <end position="53"/>
    </location>
</feature>
<keyword evidence="4 7" id="KW-0812">Transmembrane</keyword>
<protein>
    <submittedName>
        <fullName evidence="8">GRP family sugar transporter</fullName>
    </submittedName>
</protein>
<keyword evidence="5 7" id="KW-1133">Transmembrane helix</keyword>
<dbReference type="InterPro" id="IPR037185">
    <property type="entry name" value="EmrE-like"/>
</dbReference>
<dbReference type="PANTHER" id="PTHR16119">
    <property type="entry name" value="TRANSMEMBRANE PROTEIN 144"/>
    <property type="match status" value="1"/>
</dbReference>
<feature type="transmembrane region" description="Helical" evidence="7">
    <location>
        <begin position="177"/>
        <end position="198"/>
    </location>
</feature>
<name>A0ABW5S6U0_9BACL</name>
<feature type="transmembrane region" description="Helical" evidence="7">
    <location>
        <begin position="6"/>
        <end position="23"/>
    </location>
</feature>
<gene>
    <name evidence="8" type="ORF">ACFSUE_17010</name>
</gene>
<accession>A0ABW5S6U0</accession>
<dbReference type="Proteomes" id="UP001597399">
    <property type="component" value="Unassembled WGS sequence"/>
</dbReference>
<evidence type="ECO:0000313" key="9">
    <source>
        <dbReference type="Proteomes" id="UP001597399"/>
    </source>
</evidence>
<dbReference type="EMBL" id="JBHUMQ010000042">
    <property type="protein sequence ID" value="MFD2695307.1"/>
    <property type="molecule type" value="Genomic_DNA"/>
</dbReference>
<dbReference type="RefSeq" id="WP_253062622.1">
    <property type="nucleotide sequence ID" value="NZ_JAMXWM010000014.1"/>
</dbReference>
<sequence>MEGLTGLMISLIPALLWGTLPLVSAKVGGTPHHQVFGMTIGALFFSMALFFFIPPQLNAAVISVSLLSGLFWAVGQFYQFAAMKILGVSKTMPLSTGMQLAGVALCGIFIFREWDTAFRMIIGLSALALIVIGVLLTSRERRSKEKNTHPVFKGLVLLAVSTFGYISYLVILRLFRIDGWSAILPQSIGMIIGAVILSGKKVKMLHNRHTAFNIISGLMWAGGNLALLIATKLEGVAISFSMSQIGTVLSTLGGIFILGEKKTKNQMVFLLIGCTMIIFGGVLLGKTKN</sequence>
<evidence type="ECO:0000256" key="5">
    <source>
        <dbReference type="ARBA" id="ARBA00022989"/>
    </source>
</evidence>
<dbReference type="CDD" id="cd23112">
    <property type="entry name" value="glucose_uptake_GlcU"/>
    <property type="match status" value="1"/>
</dbReference>
<evidence type="ECO:0000256" key="1">
    <source>
        <dbReference type="ARBA" id="ARBA00004127"/>
    </source>
</evidence>
<feature type="transmembrane region" description="Helical" evidence="7">
    <location>
        <begin position="117"/>
        <end position="138"/>
    </location>
</feature>
<feature type="transmembrane region" description="Helical" evidence="7">
    <location>
        <begin position="267"/>
        <end position="285"/>
    </location>
</feature>
<comment type="similarity">
    <text evidence="2">Belongs to the GRP transporter (TC 2.A.7.5) family.</text>
</comment>
<evidence type="ECO:0000313" key="8">
    <source>
        <dbReference type="EMBL" id="MFD2695307.1"/>
    </source>
</evidence>
<feature type="transmembrane region" description="Helical" evidence="7">
    <location>
        <begin position="59"/>
        <end position="80"/>
    </location>
</feature>
<feature type="transmembrane region" description="Helical" evidence="7">
    <location>
        <begin position="92"/>
        <end position="111"/>
    </location>
</feature>
<keyword evidence="3 8" id="KW-0762">Sugar transport</keyword>
<evidence type="ECO:0000256" key="3">
    <source>
        <dbReference type="ARBA" id="ARBA00022597"/>
    </source>
</evidence>
<evidence type="ECO:0000256" key="4">
    <source>
        <dbReference type="ARBA" id="ARBA00022692"/>
    </source>
</evidence>
<evidence type="ECO:0000256" key="7">
    <source>
        <dbReference type="SAM" id="Phobius"/>
    </source>
</evidence>
<keyword evidence="6 7" id="KW-0472">Membrane</keyword>
<feature type="transmembrane region" description="Helical" evidence="7">
    <location>
        <begin position="210"/>
        <end position="230"/>
    </location>
</feature>
<evidence type="ECO:0000256" key="2">
    <source>
        <dbReference type="ARBA" id="ARBA00006117"/>
    </source>
</evidence>
<feature type="transmembrane region" description="Helical" evidence="7">
    <location>
        <begin position="236"/>
        <end position="258"/>
    </location>
</feature>
<feature type="transmembrane region" description="Helical" evidence="7">
    <location>
        <begin position="150"/>
        <end position="171"/>
    </location>
</feature>
<dbReference type="Pfam" id="PF06800">
    <property type="entry name" value="Sugar_transport"/>
    <property type="match status" value="1"/>
</dbReference>